<name>A0A2Z6IB68_9BURK</name>
<evidence type="ECO:0000313" key="8">
    <source>
        <dbReference type="Proteomes" id="UP000271003"/>
    </source>
</evidence>
<dbReference type="EMBL" id="AP018786">
    <property type="protein sequence ID" value="BBF23502.1"/>
    <property type="molecule type" value="Genomic_DNA"/>
</dbReference>
<keyword evidence="8" id="KW-1185">Reference proteome</keyword>
<dbReference type="AlphaFoldDB" id="A0A2Z6IB68"/>
<evidence type="ECO:0000256" key="1">
    <source>
        <dbReference type="ARBA" id="ARBA00001974"/>
    </source>
</evidence>
<gene>
    <name evidence="7" type="ORF">SUTMEG_13930</name>
</gene>
<organism evidence="7 8">
    <name type="scientific">Sutterella megalosphaeroides</name>
    <dbReference type="NCBI Taxonomy" id="2494234"/>
    <lineage>
        <taxon>Bacteria</taxon>
        <taxon>Pseudomonadati</taxon>
        <taxon>Pseudomonadota</taxon>
        <taxon>Betaproteobacteria</taxon>
        <taxon>Burkholderiales</taxon>
        <taxon>Sutterellaceae</taxon>
        <taxon>Sutterella</taxon>
    </lineage>
</organism>
<feature type="domain" description="FAD-dependent oxidoreductase 2 FAD-binding" evidence="6">
    <location>
        <begin position="44"/>
        <end position="491"/>
    </location>
</feature>
<keyword evidence="2 5" id="KW-0285">Flavoprotein</keyword>
<dbReference type="InterPro" id="IPR036188">
    <property type="entry name" value="FAD/NAD-bd_sf"/>
</dbReference>
<dbReference type="Proteomes" id="UP000271003">
    <property type="component" value="Chromosome"/>
</dbReference>
<dbReference type="SUPFAM" id="SSF56425">
    <property type="entry name" value="Succinate dehydrogenase/fumarate reductase flavoprotein, catalytic domain"/>
    <property type="match status" value="1"/>
</dbReference>
<comment type="cofactor">
    <cofactor evidence="1">
        <name>FAD</name>
        <dbReference type="ChEBI" id="CHEBI:57692"/>
    </cofactor>
</comment>
<evidence type="ECO:0000256" key="5">
    <source>
        <dbReference type="RuleBase" id="RU366062"/>
    </source>
</evidence>
<dbReference type="SUPFAM" id="SSF51905">
    <property type="entry name" value="FAD/NAD(P)-binding domain"/>
    <property type="match status" value="1"/>
</dbReference>
<comment type="similarity">
    <text evidence="5">Belongs to the FAD-dependent oxidoreductase 2 family. FRD/SDH subfamily.</text>
</comment>
<dbReference type="OrthoDB" id="9147015at2"/>
<dbReference type="Pfam" id="PF00890">
    <property type="entry name" value="FAD_binding_2"/>
    <property type="match status" value="1"/>
</dbReference>
<reference evidence="7 8" key="1">
    <citation type="journal article" date="2018" name="Int. J. Syst. Evol. Microbiol.">
        <title>Mesosutterella multiformis gen. nov., sp. nov., a member of the family Sutterellaceae and Sutterella megalosphaeroides sp. nov., isolated from human faeces.</title>
        <authorList>
            <person name="Sakamoto M."/>
            <person name="Ikeyama N."/>
            <person name="Kunihiro T."/>
            <person name="Iino T."/>
            <person name="Yuki M."/>
            <person name="Ohkuma M."/>
        </authorList>
    </citation>
    <scope>NUCLEOTIDE SEQUENCE [LARGE SCALE GENOMIC DNA]</scope>
    <source>
        <strain evidence="7 8">6FBBBH3</strain>
    </source>
</reference>
<dbReference type="InterPro" id="IPR027477">
    <property type="entry name" value="Succ_DH/fumarate_Rdtase_cat_sf"/>
</dbReference>
<dbReference type="Gene3D" id="3.90.700.10">
    <property type="entry name" value="Succinate dehydrogenase/fumarate reductase flavoprotein, catalytic domain"/>
    <property type="match status" value="1"/>
</dbReference>
<dbReference type="NCBIfam" id="TIGR01813">
    <property type="entry name" value="flavo_cyto_c"/>
    <property type="match status" value="1"/>
</dbReference>
<dbReference type="InterPro" id="IPR003953">
    <property type="entry name" value="FAD-dep_OxRdtase_2_FAD-bd"/>
</dbReference>
<evidence type="ECO:0000256" key="3">
    <source>
        <dbReference type="ARBA" id="ARBA00022827"/>
    </source>
</evidence>
<dbReference type="PROSITE" id="PS51318">
    <property type="entry name" value="TAT"/>
    <property type="match status" value="1"/>
</dbReference>
<dbReference type="RefSeq" id="WP_120177104.1">
    <property type="nucleotide sequence ID" value="NZ_AP018786.1"/>
</dbReference>
<dbReference type="InterPro" id="IPR010960">
    <property type="entry name" value="Flavocytochrome_c"/>
</dbReference>
<dbReference type="PRINTS" id="PR00411">
    <property type="entry name" value="PNDRDTASEI"/>
</dbReference>
<dbReference type="GO" id="GO:0010181">
    <property type="term" value="F:FMN binding"/>
    <property type="evidence" value="ECO:0007669"/>
    <property type="project" value="InterPro"/>
</dbReference>
<evidence type="ECO:0000256" key="2">
    <source>
        <dbReference type="ARBA" id="ARBA00022630"/>
    </source>
</evidence>
<evidence type="ECO:0000313" key="7">
    <source>
        <dbReference type="EMBL" id="BBF23502.1"/>
    </source>
</evidence>
<dbReference type="Gene3D" id="3.50.50.60">
    <property type="entry name" value="FAD/NAD(P)-binding domain"/>
    <property type="match status" value="1"/>
</dbReference>
<evidence type="ECO:0000259" key="6">
    <source>
        <dbReference type="Pfam" id="PF00890"/>
    </source>
</evidence>
<dbReference type="KEGG" id="sutt:SUTMEG_13930"/>
<proteinExistence type="inferred from homology"/>
<dbReference type="PANTHER" id="PTHR43400">
    <property type="entry name" value="FUMARATE REDUCTASE"/>
    <property type="match status" value="1"/>
</dbReference>
<keyword evidence="3 5" id="KW-0274">FAD</keyword>
<dbReference type="InterPro" id="IPR006311">
    <property type="entry name" value="TAT_signal"/>
</dbReference>
<sequence length="513" mass="55387">MTDISRRNWLKTAAVSSTLMAGGITAASAKAVDPMPSKWDETFDVVVIGSGFAGLAAAIEARLAGASVCVLEKMRTIGGNSIINGGIMGVPGSPMQKREGLEDSPELMAEDMFREGGGLNHREKVLHMCKQALPTWEWTVKELGVEWVQERVAQEGGHSVPRCAITKNGSGSGIVLKEVEKLKSLGVVPRTRVFMEKIIRDADGRVKGVQVREGYKFPDAKSGKVKFIAAKRAVVLAHGGFGADVKFRSIQDPKLTEKLGTTCQPGATSEAWRESARIGCHMIQTDWIQCAPWTAPSEKGMGIALFFAQGAAAMFGVWVEDKNGTRFVDELANRKVRADAIMNLLNQGVHCYAVADAKGVEPMGVSRPGLLEKMLERKCVRRYDTLEALAAGEKINLEGLKKSIAEWNDAVKTGHDKHYNRYVNKKAVPMGTGPWYVSTMVPKVHHCMGGIYTDMHAHALDIVNDEPIPGLYAAGEASGGVHGAVRLGSCAVTDCIVYGRIAGQNAAKETPWS</sequence>
<evidence type="ECO:0000256" key="4">
    <source>
        <dbReference type="ARBA" id="ARBA00023002"/>
    </source>
</evidence>
<dbReference type="InterPro" id="IPR050315">
    <property type="entry name" value="FAD-oxidoreductase_2"/>
</dbReference>
<dbReference type="PANTHER" id="PTHR43400:SF7">
    <property type="entry name" value="FAD-DEPENDENT OXIDOREDUCTASE 2 FAD BINDING DOMAIN-CONTAINING PROTEIN"/>
    <property type="match status" value="1"/>
</dbReference>
<accession>A0A2Z6IB68</accession>
<protein>
    <submittedName>
        <fullName evidence="7">Flavocytochrome c</fullName>
    </submittedName>
</protein>
<keyword evidence="4 5" id="KW-0560">Oxidoreductase</keyword>
<dbReference type="GO" id="GO:0016491">
    <property type="term" value="F:oxidoreductase activity"/>
    <property type="evidence" value="ECO:0007669"/>
    <property type="project" value="UniProtKB-KW"/>
</dbReference>